<dbReference type="Proteomes" id="UP000814033">
    <property type="component" value="Unassembled WGS sequence"/>
</dbReference>
<keyword evidence="2" id="KW-1185">Reference proteome</keyword>
<dbReference type="EMBL" id="MU275862">
    <property type="protein sequence ID" value="KAI0050422.1"/>
    <property type="molecule type" value="Genomic_DNA"/>
</dbReference>
<gene>
    <name evidence="1" type="ORF">FA95DRAFT_624191</name>
</gene>
<evidence type="ECO:0000313" key="2">
    <source>
        <dbReference type="Proteomes" id="UP000814033"/>
    </source>
</evidence>
<accession>A0ACB8S2R3</accession>
<name>A0ACB8S2R3_9AGAM</name>
<reference evidence="1" key="1">
    <citation type="submission" date="2021-02" db="EMBL/GenBank/DDBJ databases">
        <authorList>
            <consortium name="DOE Joint Genome Institute"/>
            <person name="Ahrendt S."/>
            <person name="Looney B.P."/>
            <person name="Miyauchi S."/>
            <person name="Morin E."/>
            <person name="Drula E."/>
            <person name="Courty P.E."/>
            <person name="Chicoki N."/>
            <person name="Fauchery L."/>
            <person name="Kohler A."/>
            <person name="Kuo A."/>
            <person name="Labutti K."/>
            <person name="Pangilinan J."/>
            <person name="Lipzen A."/>
            <person name="Riley R."/>
            <person name="Andreopoulos W."/>
            <person name="He G."/>
            <person name="Johnson J."/>
            <person name="Barry K.W."/>
            <person name="Grigoriev I.V."/>
            <person name="Nagy L."/>
            <person name="Hibbett D."/>
            <person name="Henrissat B."/>
            <person name="Matheny P.B."/>
            <person name="Labbe J."/>
            <person name="Martin F."/>
        </authorList>
    </citation>
    <scope>NUCLEOTIDE SEQUENCE</scope>
    <source>
        <strain evidence="1">FP105234-sp</strain>
    </source>
</reference>
<protein>
    <submittedName>
        <fullName evidence="1">Uncharacterized protein</fullName>
    </submittedName>
</protein>
<evidence type="ECO:0000313" key="1">
    <source>
        <dbReference type="EMBL" id="KAI0050422.1"/>
    </source>
</evidence>
<comment type="caution">
    <text evidence="1">The sequence shown here is derived from an EMBL/GenBank/DDBJ whole genome shotgun (WGS) entry which is preliminary data.</text>
</comment>
<proteinExistence type="predicted"/>
<sequence>MSVSDPQPVPKGPPPGDVGALLIGMALGGVSCGVVMQQTVFYLGHFPQDGMSLRLWVVCMWVLVMVTTVLDTHTVYNYFVTHYGEATYAAFEDWGVNASSAVTGTVILLVQSFFIVRIRRLRKTVYPTSRLTDPMVGFFIILALFAFGTTLQSTYYDFRQPHARIRRPIYISNVTVGILLDFLITITMVEILHYHRREFPVKRNPLVQLVLFFITRGIILTLFQTFLVILAYAIPANFTNFGIYACLSKVYVLSALVTLNNRERLRRRREMLTGYQHSSIPIPELNLTAIATDDMRLSASSRQLRRQYSEESIEPMELEMKGTSHPETSSSDPTHSNTTLDV</sequence>
<organism evidence="1 2">
    <name type="scientific">Auriscalpium vulgare</name>
    <dbReference type="NCBI Taxonomy" id="40419"/>
    <lineage>
        <taxon>Eukaryota</taxon>
        <taxon>Fungi</taxon>
        <taxon>Dikarya</taxon>
        <taxon>Basidiomycota</taxon>
        <taxon>Agaricomycotina</taxon>
        <taxon>Agaricomycetes</taxon>
        <taxon>Russulales</taxon>
        <taxon>Auriscalpiaceae</taxon>
        <taxon>Auriscalpium</taxon>
    </lineage>
</organism>
<reference evidence="1" key="2">
    <citation type="journal article" date="2022" name="New Phytol.">
        <title>Evolutionary transition to the ectomycorrhizal habit in the genomes of a hyperdiverse lineage of mushroom-forming fungi.</title>
        <authorList>
            <person name="Looney B."/>
            <person name="Miyauchi S."/>
            <person name="Morin E."/>
            <person name="Drula E."/>
            <person name="Courty P.E."/>
            <person name="Kohler A."/>
            <person name="Kuo A."/>
            <person name="LaButti K."/>
            <person name="Pangilinan J."/>
            <person name="Lipzen A."/>
            <person name="Riley R."/>
            <person name="Andreopoulos W."/>
            <person name="He G."/>
            <person name="Johnson J."/>
            <person name="Nolan M."/>
            <person name="Tritt A."/>
            <person name="Barry K.W."/>
            <person name="Grigoriev I.V."/>
            <person name="Nagy L.G."/>
            <person name="Hibbett D."/>
            <person name="Henrissat B."/>
            <person name="Matheny P.B."/>
            <person name="Labbe J."/>
            <person name="Martin F.M."/>
        </authorList>
    </citation>
    <scope>NUCLEOTIDE SEQUENCE</scope>
    <source>
        <strain evidence="1">FP105234-sp</strain>
    </source>
</reference>